<dbReference type="GO" id="GO:0016787">
    <property type="term" value="F:hydrolase activity"/>
    <property type="evidence" value="ECO:0007669"/>
    <property type="project" value="UniProtKB-KW"/>
</dbReference>
<evidence type="ECO:0000313" key="1">
    <source>
        <dbReference type="EMBL" id="CDF76467.1"/>
    </source>
</evidence>
<gene>
    <name evidence="1" type="primary">gh45</name>
</gene>
<sequence>VDGSSVSSPVGTCAKDGVTLIDANTQASFQRNKFTISFLEWSLKEENLFFM</sequence>
<dbReference type="EMBL" id="HG313888">
    <property type="protein sequence ID" value="CDF76467.1"/>
    <property type="molecule type" value="Genomic_DNA"/>
</dbReference>
<keyword evidence="1" id="KW-0378">Hydrolase</keyword>
<name>S6DZT3_RHIMI</name>
<organism evidence="1">
    <name type="scientific">Rhizomucor miehei</name>
    <dbReference type="NCBI Taxonomy" id="4839"/>
    <lineage>
        <taxon>Eukaryota</taxon>
        <taxon>Fungi</taxon>
        <taxon>Fungi incertae sedis</taxon>
        <taxon>Mucoromycota</taxon>
        <taxon>Mucoromycotina</taxon>
        <taxon>Mucoromycetes</taxon>
        <taxon>Mucorales</taxon>
        <taxon>Lichtheimiaceae</taxon>
        <taxon>Rhizomucor</taxon>
    </lineage>
</organism>
<proteinExistence type="predicted"/>
<dbReference type="AlphaFoldDB" id="S6DZT3"/>
<reference evidence="1" key="1">
    <citation type="journal article" date="2013" name="AMB Express">
        <title>Cellulolytic potential of thermophilic species from four fungal orders.</title>
        <authorList>
            <person name="Busk P.K."/>
            <person name="Lange L."/>
        </authorList>
    </citation>
    <scope>NUCLEOTIDE SEQUENCE</scope>
    <source>
        <strain evidence="1">CBS 182.67</strain>
    </source>
</reference>
<reference evidence="1" key="2">
    <citation type="submission" date="2013-05" db="EMBL/GenBank/DDBJ databases">
        <authorList>
            <person name="Busk P."/>
        </authorList>
    </citation>
    <scope>NUCLEOTIDE SEQUENCE</scope>
    <source>
        <strain evidence="1">CBS 182.67</strain>
    </source>
</reference>
<feature type="non-terminal residue" evidence="1">
    <location>
        <position position="51"/>
    </location>
</feature>
<protein>
    <submittedName>
        <fullName evidence="1">Glycoside hydrolase 45</fullName>
    </submittedName>
</protein>
<feature type="non-terminal residue" evidence="1">
    <location>
        <position position="1"/>
    </location>
</feature>
<accession>S6DZT3</accession>